<evidence type="ECO:0000313" key="1">
    <source>
        <dbReference type="EMBL" id="EXB07225.1"/>
    </source>
</evidence>
<dbReference type="AlphaFoldDB" id="A0A009HW46"/>
<organism evidence="1 2">
    <name type="scientific">Acinetobacter baumannii (strain 1295743)</name>
    <dbReference type="NCBI Taxonomy" id="1310613"/>
    <lineage>
        <taxon>Bacteria</taxon>
        <taxon>Pseudomonadati</taxon>
        <taxon>Pseudomonadota</taxon>
        <taxon>Gammaproteobacteria</taxon>
        <taxon>Moraxellales</taxon>
        <taxon>Moraxellaceae</taxon>
        <taxon>Acinetobacter</taxon>
        <taxon>Acinetobacter calcoaceticus/baumannii complex</taxon>
    </lineage>
</organism>
<dbReference type="Pfam" id="PF06892">
    <property type="entry name" value="Phage_CP76"/>
    <property type="match status" value="1"/>
</dbReference>
<name>A0A009HW46_ACIB9</name>
<dbReference type="GO" id="GO:0003677">
    <property type="term" value="F:DNA binding"/>
    <property type="evidence" value="ECO:0007669"/>
    <property type="project" value="InterPro"/>
</dbReference>
<evidence type="ECO:0008006" key="3">
    <source>
        <dbReference type="Google" id="ProtNLM"/>
    </source>
</evidence>
<dbReference type="RefSeq" id="WP_032050712.1">
    <property type="nucleotide sequence ID" value="NZ_JEWH01000004.1"/>
</dbReference>
<evidence type="ECO:0000313" key="2">
    <source>
        <dbReference type="Proteomes" id="UP000020595"/>
    </source>
</evidence>
<proteinExistence type="predicted"/>
<sequence>MSEINLSPEAKTAIYKMIHQSQGVTPQEIANVLGDSYKSVLNYANPNMESHLPSIKKLEAMIQFTRNPALVKAWAHMLGYVLVPANQVDEKGHEVSIVETLLHININNGQTNQQVHKVLEDGVVTPAELADTEEILEEMENHIHQLHEALKSEAAIYISKSQKEKA</sequence>
<reference evidence="1 2" key="1">
    <citation type="submission" date="2014-02" db="EMBL/GenBank/DDBJ databases">
        <title>Comparative genomics and transcriptomics to identify genetic mechanisms underlying the emergence of carbapenem resistant Acinetobacter baumannii (CRAb).</title>
        <authorList>
            <person name="Harris A.D."/>
            <person name="Johnson K.J."/>
            <person name="George J."/>
            <person name="Shefchek K."/>
            <person name="Daugherty S.C."/>
            <person name="Parankush S."/>
            <person name="Sadzewicz L."/>
            <person name="Tallon L."/>
            <person name="Sengamalay N."/>
            <person name="Hazen T.H."/>
            <person name="Rasko D.A."/>
        </authorList>
    </citation>
    <scope>NUCLEOTIDE SEQUENCE [LARGE SCALE GENOMIC DNA]</scope>
    <source>
        <strain evidence="1 2">1295743</strain>
    </source>
</reference>
<gene>
    <name evidence="1" type="ORF">J512_0611</name>
</gene>
<dbReference type="Proteomes" id="UP000020595">
    <property type="component" value="Unassembled WGS sequence"/>
</dbReference>
<protein>
    <recommendedName>
        <fullName evidence="3">XRE family transcriptional regulator</fullName>
    </recommendedName>
</protein>
<dbReference type="PATRIC" id="fig|1310613.3.peg.585"/>
<accession>A0A009HW46</accession>
<comment type="caution">
    <text evidence="1">The sequence shown here is derived from an EMBL/GenBank/DDBJ whole genome shotgun (WGS) entry which is preliminary data.</text>
</comment>
<dbReference type="EMBL" id="JEWH01000004">
    <property type="protein sequence ID" value="EXB07225.1"/>
    <property type="molecule type" value="Genomic_DNA"/>
</dbReference>
<dbReference type="InterPro" id="IPR009679">
    <property type="entry name" value="Phage_186_CII-like"/>
</dbReference>